<evidence type="ECO:0000313" key="2">
    <source>
        <dbReference type="EMBL" id="JAD96442.1"/>
    </source>
</evidence>
<name>A0A0A9EK62_ARUDO</name>
<feature type="transmembrane region" description="Helical" evidence="1">
    <location>
        <begin position="32"/>
        <end position="52"/>
    </location>
</feature>
<dbReference type="EMBL" id="GBRH01201453">
    <property type="protein sequence ID" value="JAD96442.1"/>
    <property type="molecule type" value="Transcribed_RNA"/>
</dbReference>
<keyword evidence="1" id="KW-0472">Membrane</keyword>
<organism evidence="2">
    <name type="scientific">Arundo donax</name>
    <name type="common">Giant reed</name>
    <name type="synonym">Donax arundinaceus</name>
    <dbReference type="NCBI Taxonomy" id="35708"/>
    <lineage>
        <taxon>Eukaryota</taxon>
        <taxon>Viridiplantae</taxon>
        <taxon>Streptophyta</taxon>
        <taxon>Embryophyta</taxon>
        <taxon>Tracheophyta</taxon>
        <taxon>Spermatophyta</taxon>
        <taxon>Magnoliopsida</taxon>
        <taxon>Liliopsida</taxon>
        <taxon>Poales</taxon>
        <taxon>Poaceae</taxon>
        <taxon>PACMAD clade</taxon>
        <taxon>Arundinoideae</taxon>
        <taxon>Arundineae</taxon>
        <taxon>Arundo</taxon>
    </lineage>
</organism>
<accession>A0A0A9EK62</accession>
<reference evidence="2" key="1">
    <citation type="submission" date="2014-09" db="EMBL/GenBank/DDBJ databases">
        <authorList>
            <person name="Magalhaes I.L.F."/>
            <person name="Oliveira U."/>
            <person name="Santos F.R."/>
            <person name="Vidigal T.H.D.A."/>
            <person name="Brescovit A.D."/>
            <person name="Santos A.J."/>
        </authorList>
    </citation>
    <scope>NUCLEOTIDE SEQUENCE</scope>
    <source>
        <tissue evidence="2">Shoot tissue taken approximately 20 cm above the soil surface</tissue>
    </source>
</reference>
<dbReference type="AlphaFoldDB" id="A0A0A9EK62"/>
<proteinExistence type="predicted"/>
<sequence>MVSSQVCHLAILLFFMIVNLWNLKHCSMMNFLVYFIGYIQIYVHISGGVLPIRRS</sequence>
<keyword evidence="1" id="KW-0812">Transmembrane</keyword>
<protein>
    <submittedName>
        <fullName evidence="2">Uncharacterized protein</fullName>
    </submittedName>
</protein>
<keyword evidence="1" id="KW-1133">Transmembrane helix</keyword>
<evidence type="ECO:0000256" key="1">
    <source>
        <dbReference type="SAM" id="Phobius"/>
    </source>
</evidence>
<reference evidence="2" key="2">
    <citation type="journal article" date="2015" name="Data Brief">
        <title>Shoot transcriptome of the giant reed, Arundo donax.</title>
        <authorList>
            <person name="Barrero R.A."/>
            <person name="Guerrero F.D."/>
            <person name="Moolhuijzen P."/>
            <person name="Goolsby J.A."/>
            <person name="Tidwell J."/>
            <person name="Bellgard S.E."/>
            <person name="Bellgard M.I."/>
        </authorList>
    </citation>
    <scope>NUCLEOTIDE SEQUENCE</scope>
    <source>
        <tissue evidence="2">Shoot tissue taken approximately 20 cm above the soil surface</tissue>
    </source>
</reference>